<reference evidence="11" key="1">
    <citation type="submission" date="2017-03" db="EMBL/GenBank/DDBJ databases">
        <authorList>
            <person name="Afonso C.L."/>
            <person name="Miller P.J."/>
            <person name="Scott M.A."/>
            <person name="Spackman E."/>
            <person name="Goraichik I."/>
            <person name="Dimitrov K.M."/>
            <person name="Suarez D.L."/>
            <person name="Swayne D.E."/>
        </authorList>
    </citation>
    <scope>NUCLEOTIDE SEQUENCE</scope>
    <source>
        <tissue evidence="11">Antenna</tissue>
    </source>
</reference>
<dbReference type="GO" id="GO:0005886">
    <property type="term" value="C:plasma membrane"/>
    <property type="evidence" value="ECO:0007669"/>
    <property type="project" value="UniProtKB-SubCell"/>
</dbReference>
<feature type="transmembrane region" description="Helical" evidence="10">
    <location>
        <begin position="114"/>
        <end position="132"/>
    </location>
</feature>
<name>A0A2P0ZPK9_HOLPA</name>
<evidence type="ECO:0000256" key="5">
    <source>
        <dbReference type="ARBA" id="ARBA00022725"/>
    </source>
</evidence>
<feature type="transmembrane region" description="Helical" evidence="10">
    <location>
        <begin position="66"/>
        <end position="83"/>
    </location>
</feature>
<keyword evidence="2" id="KW-1003">Cell membrane</keyword>
<evidence type="ECO:0000256" key="6">
    <source>
        <dbReference type="ARBA" id="ARBA00022989"/>
    </source>
</evidence>
<evidence type="ECO:0000256" key="3">
    <source>
        <dbReference type="ARBA" id="ARBA00022606"/>
    </source>
</evidence>
<dbReference type="GO" id="GO:0004984">
    <property type="term" value="F:olfactory receptor activity"/>
    <property type="evidence" value="ECO:0007669"/>
    <property type="project" value="InterPro"/>
</dbReference>
<keyword evidence="7 10" id="KW-0472">Membrane</keyword>
<dbReference type="PANTHER" id="PTHR21137:SF35">
    <property type="entry name" value="ODORANT RECEPTOR 19A-RELATED"/>
    <property type="match status" value="1"/>
</dbReference>
<evidence type="ECO:0000256" key="2">
    <source>
        <dbReference type="ARBA" id="ARBA00022475"/>
    </source>
</evidence>
<evidence type="ECO:0000256" key="8">
    <source>
        <dbReference type="ARBA" id="ARBA00023170"/>
    </source>
</evidence>
<dbReference type="GO" id="GO:0007165">
    <property type="term" value="P:signal transduction"/>
    <property type="evidence" value="ECO:0007669"/>
    <property type="project" value="UniProtKB-KW"/>
</dbReference>
<dbReference type="EMBL" id="KY817052">
    <property type="protein sequence ID" value="AVH87268.1"/>
    <property type="molecule type" value="mRNA"/>
</dbReference>
<accession>A0A2P0ZPK9</accession>
<feature type="transmembrane region" description="Helical" evidence="10">
    <location>
        <begin position="31"/>
        <end position="54"/>
    </location>
</feature>
<organism evidence="11">
    <name type="scientific">Holotrichia parallela</name>
    <name type="common">Dark black chafer beetle</name>
    <name type="synonym">Pedinotrichia parallela</name>
    <dbReference type="NCBI Taxonomy" id="93412"/>
    <lineage>
        <taxon>Eukaryota</taxon>
        <taxon>Metazoa</taxon>
        <taxon>Ecdysozoa</taxon>
        <taxon>Arthropoda</taxon>
        <taxon>Hexapoda</taxon>
        <taxon>Insecta</taxon>
        <taxon>Pterygota</taxon>
        <taxon>Neoptera</taxon>
        <taxon>Endopterygota</taxon>
        <taxon>Coleoptera</taxon>
        <taxon>Polyphaga</taxon>
        <taxon>Scarabaeiformia</taxon>
        <taxon>Scarabaeidae</taxon>
        <taxon>Melolonthinae</taxon>
        <taxon>Holotrichia</taxon>
    </lineage>
</organism>
<feature type="transmembrane region" description="Helical" evidence="10">
    <location>
        <begin position="286"/>
        <end position="304"/>
    </location>
</feature>
<proteinExistence type="evidence at transcript level"/>
<keyword evidence="4 10" id="KW-0812">Transmembrane</keyword>
<keyword evidence="5 10" id="KW-0552">Olfaction</keyword>
<keyword evidence="6 10" id="KW-1133">Transmembrane helix</keyword>
<dbReference type="GO" id="GO:0005549">
    <property type="term" value="F:odorant binding"/>
    <property type="evidence" value="ECO:0007669"/>
    <property type="project" value="InterPro"/>
</dbReference>
<feature type="transmembrane region" description="Helical" evidence="10">
    <location>
        <begin position="259"/>
        <end position="280"/>
    </location>
</feature>
<sequence length="383" mass="43360">MAFNVKVLKVMKLWLEDDENDKNKWKNIKTYYLSIVLFPSWGPLLLECCFSIFSPSADIVFKIQELLGTVCIIGAMYMGICFVQNRKDIKNLLESIDNFALYTDMNSKQVDQKASFYSKLVIAYGLLGTLIYTTSPLLSRSSCAVKRTQYEIDHGKPCGIIVALRLPFRYDITPTFQLMILHEMLTAGMTALLVVSITMLICGILEHAISQLKEVRKCILNLGQASDEEIVQSVGFAVRYHCAVIEFIERVNECFGSQLVLHFTLTSIVISLLGFEMLMVNDVKESVMYALHLIGWLIILYNICHYGQRLIDQSIGVAEDAYFSPWYKFSVGMQKDIKLIIIRAQKPLTLNAVNLGILSDPTFLGVISSAYSYFTLLLKIKNP</sequence>
<evidence type="ECO:0000256" key="7">
    <source>
        <dbReference type="ARBA" id="ARBA00023136"/>
    </source>
</evidence>
<comment type="caution">
    <text evidence="10">Lacks conserved residue(s) required for the propagation of feature annotation.</text>
</comment>
<evidence type="ECO:0000256" key="9">
    <source>
        <dbReference type="ARBA" id="ARBA00023224"/>
    </source>
</evidence>
<evidence type="ECO:0000256" key="1">
    <source>
        <dbReference type="ARBA" id="ARBA00004651"/>
    </source>
</evidence>
<dbReference type="Pfam" id="PF02949">
    <property type="entry name" value="7tm_6"/>
    <property type="match status" value="1"/>
</dbReference>
<evidence type="ECO:0000313" key="11">
    <source>
        <dbReference type="EMBL" id="AVH87268.1"/>
    </source>
</evidence>
<keyword evidence="3 10" id="KW-0716">Sensory transduction</keyword>
<keyword evidence="9 10" id="KW-0807">Transducer</keyword>
<dbReference type="PANTHER" id="PTHR21137">
    <property type="entry name" value="ODORANT RECEPTOR"/>
    <property type="match status" value="1"/>
</dbReference>
<evidence type="ECO:0000256" key="4">
    <source>
        <dbReference type="ARBA" id="ARBA00022692"/>
    </source>
</evidence>
<dbReference type="SMR" id="A0A2P0ZPK9"/>
<protein>
    <recommendedName>
        <fullName evidence="10">Odorant receptor</fullName>
    </recommendedName>
</protein>
<comment type="similarity">
    <text evidence="10">Belongs to the insect chemoreceptor superfamily. Heteromeric odorant receptor channel (TC 1.A.69) family.</text>
</comment>
<keyword evidence="8 10" id="KW-0675">Receptor</keyword>
<dbReference type="InterPro" id="IPR004117">
    <property type="entry name" value="7tm6_olfct_rcpt"/>
</dbReference>
<feature type="transmembrane region" description="Helical" evidence="10">
    <location>
        <begin position="184"/>
        <end position="205"/>
    </location>
</feature>
<comment type="subcellular location">
    <subcellularLocation>
        <location evidence="1 10">Cell membrane</location>
        <topology evidence="1 10">Multi-pass membrane protein</topology>
    </subcellularLocation>
</comment>
<dbReference type="AlphaFoldDB" id="A0A2P0ZPK9"/>
<evidence type="ECO:0000256" key="10">
    <source>
        <dbReference type="RuleBase" id="RU351113"/>
    </source>
</evidence>